<name>A0ACB5S1I7_9PEZI</name>
<evidence type="ECO:0000313" key="2">
    <source>
        <dbReference type="Proteomes" id="UP001165186"/>
    </source>
</evidence>
<accession>A0ACB5S1I7</accession>
<reference evidence="1" key="1">
    <citation type="submission" date="2024-09" db="EMBL/GenBank/DDBJ databases">
        <title>Draft Genome Sequences of Neofusicoccum parvum.</title>
        <authorList>
            <person name="Ashida A."/>
            <person name="Camagna M."/>
            <person name="Tanaka A."/>
            <person name="Takemoto D."/>
        </authorList>
    </citation>
    <scope>NUCLEOTIDE SEQUENCE</scope>
    <source>
        <strain evidence="1">PPO83</strain>
    </source>
</reference>
<protein>
    <submittedName>
        <fullName evidence="1">Uncharacterized protein</fullName>
    </submittedName>
</protein>
<sequence length="578" mass="66997">MYSAFTNQDPLKPTVALEELARALSGTQKRFSEFHKRIHDLGDPGWLSEIWSNGMNYADYTDNPEFHREISNTIGKWYLADADCFGIGDNLRVWTIKELCNKRGVFKYPSGHEAFCFQFLQDTPYAVKLGKYSNGITVWVNKNAQVPLEMLLDGLVKNHAFTQPNYDTMHRFWKKNDKKFDWYRLPTELKFMVVEEINEPVVRRPYHYDRKMKQGKNMFSGSISHLQVMREALHCYSLNQIDLIEGGATGVITRSDPAWAFTLKTAIRGNTFWFHNPDNFNKWILNLEGSYLNEVRTVHLNFSHGEFMKLWTSEVQPSRHEHSKYVDAAKKLGNMYLERLTIEPQLSEDMRLHKYFNKPTQFGCHMQAVRYVCGLASRHLHRTKKIELAGMHWRPHWQPLVNDMFRKARNGEPSDHWFSRKQFETVVANPKMEAVLEREKDEVGGGVSLSTKNAQASPALTNAVGNDQASSPESEASEEEERPDSPIWRCKCHDKCHPDYFNNADPPPPPPPPKPAKKYEKNGDDEKEQGDESEEGQEDGEIQENEQDGEGEENDEEEVEIEYDYDDDEEAIDTHGWF</sequence>
<dbReference type="Proteomes" id="UP001165186">
    <property type="component" value="Unassembled WGS sequence"/>
</dbReference>
<keyword evidence="2" id="KW-1185">Reference proteome</keyword>
<proteinExistence type="predicted"/>
<organism evidence="1 2">
    <name type="scientific">Neofusicoccum parvum</name>
    <dbReference type="NCBI Taxonomy" id="310453"/>
    <lineage>
        <taxon>Eukaryota</taxon>
        <taxon>Fungi</taxon>
        <taxon>Dikarya</taxon>
        <taxon>Ascomycota</taxon>
        <taxon>Pezizomycotina</taxon>
        <taxon>Dothideomycetes</taxon>
        <taxon>Dothideomycetes incertae sedis</taxon>
        <taxon>Botryosphaeriales</taxon>
        <taxon>Botryosphaeriaceae</taxon>
        <taxon>Neofusicoccum</taxon>
    </lineage>
</organism>
<dbReference type="EMBL" id="BSXG01000029">
    <property type="protein sequence ID" value="GME26616.1"/>
    <property type="molecule type" value="Genomic_DNA"/>
</dbReference>
<evidence type="ECO:0000313" key="1">
    <source>
        <dbReference type="EMBL" id="GME26616.1"/>
    </source>
</evidence>
<gene>
    <name evidence="1" type="primary">g9691</name>
    <name evidence="1" type="ORF">NpPPO83_00009691</name>
</gene>
<comment type="caution">
    <text evidence="1">The sequence shown here is derived from an EMBL/GenBank/DDBJ whole genome shotgun (WGS) entry which is preliminary data.</text>
</comment>